<dbReference type="GO" id="GO:0003824">
    <property type="term" value="F:catalytic activity"/>
    <property type="evidence" value="ECO:0007669"/>
    <property type="project" value="InterPro"/>
</dbReference>
<accession>A0AAV9NKJ8</accession>
<dbReference type="Proteomes" id="UP001358417">
    <property type="component" value="Unassembled WGS sequence"/>
</dbReference>
<protein>
    <recommendedName>
        <fullName evidence="3">Nucleoside phosphorylase domain-containing protein</fullName>
    </recommendedName>
</protein>
<keyword evidence="2" id="KW-1185">Reference proteome</keyword>
<dbReference type="EMBL" id="JAVRRD010000003">
    <property type="protein sequence ID" value="KAK5061029.1"/>
    <property type="molecule type" value="Genomic_DNA"/>
</dbReference>
<dbReference type="PANTHER" id="PTHR46082">
    <property type="entry name" value="ATP/GTP-BINDING PROTEIN-RELATED"/>
    <property type="match status" value="1"/>
</dbReference>
<dbReference type="GeneID" id="89975736"/>
<dbReference type="RefSeq" id="XP_064710126.1">
    <property type="nucleotide sequence ID" value="XM_064851123.1"/>
</dbReference>
<evidence type="ECO:0008006" key="3">
    <source>
        <dbReference type="Google" id="ProtNLM"/>
    </source>
</evidence>
<dbReference type="InterPro" id="IPR035994">
    <property type="entry name" value="Nucleoside_phosphorylase_sf"/>
</dbReference>
<evidence type="ECO:0000313" key="1">
    <source>
        <dbReference type="EMBL" id="KAK5061029.1"/>
    </source>
</evidence>
<reference evidence="1 2" key="1">
    <citation type="submission" date="2023-08" db="EMBL/GenBank/DDBJ databases">
        <title>Black Yeasts Isolated from many extreme environments.</title>
        <authorList>
            <person name="Coleine C."/>
            <person name="Stajich J.E."/>
            <person name="Selbmann L."/>
        </authorList>
    </citation>
    <scope>NUCLEOTIDE SEQUENCE [LARGE SCALE GENOMIC DNA]</scope>
    <source>
        <strain evidence="1 2">CCFEE 5792</strain>
    </source>
</reference>
<comment type="caution">
    <text evidence="1">The sequence shown here is derived from an EMBL/GenBank/DDBJ whole genome shotgun (WGS) entry which is preliminary data.</text>
</comment>
<dbReference type="SUPFAM" id="SSF53167">
    <property type="entry name" value="Purine and uridine phosphorylases"/>
    <property type="match status" value="1"/>
</dbReference>
<dbReference type="PANTHER" id="PTHR46082:SF11">
    <property type="entry name" value="AAA+ ATPASE DOMAIN-CONTAINING PROTEIN-RELATED"/>
    <property type="match status" value="1"/>
</dbReference>
<dbReference type="Gene3D" id="3.40.50.1580">
    <property type="entry name" value="Nucleoside phosphorylase domain"/>
    <property type="match status" value="1"/>
</dbReference>
<dbReference type="GO" id="GO:0009116">
    <property type="term" value="P:nucleoside metabolic process"/>
    <property type="evidence" value="ECO:0007669"/>
    <property type="project" value="InterPro"/>
</dbReference>
<proteinExistence type="predicted"/>
<dbReference type="AlphaFoldDB" id="A0AAV9NKJ8"/>
<evidence type="ECO:0000313" key="2">
    <source>
        <dbReference type="Proteomes" id="UP001358417"/>
    </source>
</evidence>
<sequence length="259" mass="28014">MVGIGGGAPSEENDVRLGDVVVSCPTGKSGGVVHYDFGVAMQNKEFQRTGVLNTPPFSLLTAVQHLSSVHERRGHNLSESINSTFTSNHRLKQKYERPPPTTDILYVSNFVHSIANKPCLGLCDGDLGHQVPRPQRESPENEPMVHYGLIASADKLMKDATVRDQLAETEKVLCFEMEAAGLLNAFPCLVIRGICDYSDTHKNDIWQGYAAAAAAAYARELLHIIPALSQAEATPQSADSASTTGIHDALKSFVSELAE</sequence>
<organism evidence="1 2">
    <name type="scientific">Exophiala bonariae</name>
    <dbReference type="NCBI Taxonomy" id="1690606"/>
    <lineage>
        <taxon>Eukaryota</taxon>
        <taxon>Fungi</taxon>
        <taxon>Dikarya</taxon>
        <taxon>Ascomycota</taxon>
        <taxon>Pezizomycotina</taxon>
        <taxon>Eurotiomycetes</taxon>
        <taxon>Chaetothyriomycetidae</taxon>
        <taxon>Chaetothyriales</taxon>
        <taxon>Herpotrichiellaceae</taxon>
        <taxon>Exophiala</taxon>
    </lineage>
</organism>
<name>A0AAV9NKJ8_9EURO</name>
<dbReference type="InterPro" id="IPR053137">
    <property type="entry name" value="NLR-like"/>
</dbReference>
<gene>
    <name evidence="1" type="ORF">LTR84_007570</name>
</gene>